<protein>
    <submittedName>
        <fullName evidence="2">Putative hydrophobic protein (TIGR00271 family)</fullName>
    </submittedName>
</protein>
<feature type="transmembrane region" description="Helical" evidence="1">
    <location>
        <begin position="137"/>
        <end position="155"/>
    </location>
</feature>
<keyword evidence="1" id="KW-0812">Transmembrane</keyword>
<keyword evidence="1" id="KW-1133">Transmembrane helix</keyword>
<dbReference type="InterPro" id="IPR005240">
    <property type="entry name" value="DUF389"/>
</dbReference>
<keyword evidence="1" id="KW-0472">Membrane</keyword>
<dbReference type="RefSeq" id="WP_004787251.1">
    <property type="nucleotide sequence ID" value="NZ_SORO01000004.1"/>
</dbReference>
<feature type="transmembrane region" description="Helical" evidence="1">
    <location>
        <begin position="98"/>
        <end position="117"/>
    </location>
</feature>
<name>A0A4R8MPV1_LEPME</name>
<reference evidence="2 3" key="1">
    <citation type="submission" date="2019-03" db="EMBL/GenBank/DDBJ databases">
        <title>Genomic Encyclopedia of Archaeal and Bacterial Type Strains, Phase II (KMG-II): from individual species to whole genera.</title>
        <authorList>
            <person name="Goeker M."/>
        </authorList>
    </citation>
    <scope>NUCLEOTIDE SEQUENCE [LARGE SCALE GENOMIC DNA]</scope>
    <source>
        <strain evidence="2 3">DSM 21537</strain>
    </source>
</reference>
<feature type="transmembrane region" description="Helical" evidence="1">
    <location>
        <begin position="235"/>
        <end position="256"/>
    </location>
</feature>
<dbReference type="Proteomes" id="UP000294684">
    <property type="component" value="Unassembled WGS sequence"/>
</dbReference>
<dbReference type="Pfam" id="PF04087">
    <property type="entry name" value="DUF389"/>
    <property type="match status" value="1"/>
</dbReference>
<accession>A0A4R8MPV1</accession>
<dbReference type="STRING" id="1193051.LEP1GSC017_0943"/>
<feature type="transmembrane region" description="Helical" evidence="1">
    <location>
        <begin position="162"/>
        <end position="183"/>
    </location>
</feature>
<dbReference type="AlphaFoldDB" id="A0A4R8MPV1"/>
<dbReference type="OrthoDB" id="9790659at2"/>
<feature type="transmembrane region" description="Helical" evidence="1">
    <location>
        <begin position="43"/>
        <end position="59"/>
    </location>
</feature>
<dbReference type="PANTHER" id="PTHR20992">
    <property type="entry name" value="AT15442P-RELATED"/>
    <property type="match status" value="1"/>
</dbReference>
<comment type="caution">
    <text evidence="2">The sequence shown here is derived from an EMBL/GenBank/DDBJ whole genome shotgun (WGS) entry which is preliminary data.</text>
</comment>
<dbReference type="PANTHER" id="PTHR20992:SF9">
    <property type="entry name" value="AT15442P-RELATED"/>
    <property type="match status" value="1"/>
</dbReference>
<dbReference type="GeneID" id="79829018"/>
<evidence type="ECO:0000256" key="1">
    <source>
        <dbReference type="SAM" id="Phobius"/>
    </source>
</evidence>
<evidence type="ECO:0000313" key="3">
    <source>
        <dbReference type="Proteomes" id="UP000294684"/>
    </source>
</evidence>
<gene>
    <name evidence="2" type="ORF">CLV96_3760</name>
</gene>
<feature type="transmembrane region" description="Helical" evidence="1">
    <location>
        <begin position="195"/>
        <end position="215"/>
    </location>
</feature>
<sequence>MANYQNPIVSLFKWLEPRFHLFDDLDKTGTIESIQKGAELRGSNLWTLIFAIFIASIGLNVNSTAVIIGAMLVSPLMGPIVGIGFAAATNDFDNLKKFLRTLTVATLASIATSFIYFSLSPISEAQSELLARTSPTIYDALIAIFGGATGIIANTRKEKGTAIAGVAIATALMPPLCTAGYGLSQGNWSYFFGATYLYLINSIFIAITTFIFVRYMEFPKVSWGLYKDKERKVKIYLGIFTLILLIPSVFTAYQIVRSSYFKGKAEEFIRNEILIDNRRVLEKEILYQKNPKIELTIIGPKIDIDQEKELQNKLKYYNLENTTLILHQDLSATNMDRLKFEIISEIYNNQMNLGQTNTEMISKEIQIFYPNLASASFAKTKKFDMNQNIYLDTNLFDSEWTKLPTANDQKKLEEYIKLRTGEKQIELIIREVSKQ</sequence>
<evidence type="ECO:0000313" key="2">
    <source>
        <dbReference type="EMBL" id="TDY67339.1"/>
    </source>
</evidence>
<feature type="transmembrane region" description="Helical" evidence="1">
    <location>
        <begin position="65"/>
        <end position="86"/>
    </location>
</feature>
<keyword evidence="3" id="KW-1185">Reference proteome</keyword>
<dbReference type="EMBL" id="SORO01000004">
    <property type="protein sequence ID" value="TDY67339.1"/>
    <property type="molecule type" value="Genomic_DNA"/>
</dbReference>
<proteinExistence type="predicted"/>
<organism evidence="2 3">
    <name type="scientific">Leptospira meyeri</name>
    <dbReference type="NCBI Taxonomy" id="29508"/>
    <lineage>
        <taxon>Bacteria</taxon>
        <taxon>Pseudomonadati</taxon>
        <taxon>Spirochaetota</taxon>
        <taxon>Spirochaetia</taxon>
        <taxon>Leptospirales</taxon>
        <taxon>Leptospiraceae</taxon>
        <taxon>Leptospira</taxon>
    </lineage>
</organism>